<dbReference type="Proteomes" id="UP000217103">
    <property type="component" value="Unassembled WGS sequence"/>
</dbReference>
<evidence type="ECO:0000313" key="1">
    <source>
        <dbReference type="EMBL" id="SDQ37805.1"/>
    </source>
</evidence>
<dbReference type="STRING" id="35622.SAMN04489764_0446"/>
<dbReference type="EMBL" id="FNKK01000002">
    <property type="protein sequence ID" value="SDQ37805.1"/>
    <property type="molecule type" value="Genomic_DNA"/>
</dbReference>
<proteinExistence type="predicted"/>
<accession>A0A1H1ADM0</accession>
<evidence type="ECO:0000313" key="2">
    <source>
        <dbReference type="Proteomes" id="UP000217103"/>
    </source>
</evidence>
<sequence>MAADDRLTGDLEEDVARRLREAHRRVRVLAADSERKTRLARRLVTISDAAKRDLAVAAARLSRFMEDLDALESGASRGQNIAGGD</sequence>
<protein>
    <submittedName>
        <fullName evidence="1">Uncharacterized protein</fullName>
    </submittedName>
</protein>
<gene>
    <name evidence="1" type="ORF">SAMN04489764_0446</name>
</gene>
<dbReference type="AlphaFoldDB" id="A0A1H1ADM0"/>
<keyword evidence="2" id="KW-1185">Reference proteome</keyword>
<dbReference type="RefSeq" id="WP_093257359.1">
    <property type="nucleotide sequence ID" value="NZ_FNKK01000002.1"/>
</dbReference>
<name>A0A1H1ADM0_9ACTN</name>
<reference evidence="1 2" key="1">
    <citation type="submission" date="2016-10" db="EMBL/GenBank/DDBJ databases">
        <authorList>
            <person name="de Groot N.N."/>
        </authorList>
    </citation>
    <scope>NUCLEOTIDE SEQUENCE [LARGE SCALE GENOMIC DNA]</scope>
    <source>
        <strain evidence="1 2">DSM 43794</strain>
    </source>
</reference>
<organism evidence="1 2">
    <name type="scientific">Thermostaphylospora chromogena</name>
    <dbReference type="NCBI Taxonomy" id="35622"/>
    <lineage>
        <taxon>Bacteria</taxon>
        <taxon>Bacillati</taxon>
        <taxon>Actinomycetota</taxon>
        <taxon>Actinomycetes</taxon>
        <taxon>Streptosporangiales</taxon>
        <taxon>Thermomonosporaceae</taxon>
        <taxon>Thermostaphylospora</taxon>
    </lineage>
</organism>